<protein>
    <recommendedName>
        <fullName evidence="1">AAA+ ATPase domain-containing protein</fullName>
    </recommendedName>
</protein>
<proteinExistence type="predicted"/>
<dbReference type="RefSeq" id="WP_068614261.1">
    <property type="nucleotide sequence ID" value="NZ_CP016268.1"/>
</dbReference>
<accession>A0A193LEH1</accession>
<keyword evidence="3" id="KW-1185">Reference proteome</keyword>
<name>A0A193LEH1_9GAMM</name>
<dbReference type="Proteomes" id="UP000092695">
    <property type="component" value="Chromosome"/>
</dbReference>
<dbReference type="AlphaFoldDB" id="A0A193LEH1"/>
<evidence type="ECO:0000259" key="1">
    <source>
        <dbReference type="SMART" id="SM00382"/>
    </source>
</evidence>
<reference evidence="2 3" key="1">
    <citation type="submission" date="2016-06" db="EMBL/GenBank/DDBJ databases">
        <title>Complete genome sequence of a deep-branching marine Gamma Proteobacterium Woeseia oceani type strain XK5.</title>
        <authorList>
            <person name="Mu D."/>
            <person name="Du Z."/>
        </authorList>
    </citation>
    <scope>NUCLEOTIDE SEQUENCE [LARGE SCALE GENOMIC DNA]</scope>
    <source>
        <strain evidence="2 3">XK5</strain>
    </source>
</reference>
<evidence type="ECO:0000313" key="3">
    <source>
        <dbReference type="Proteomes" id="UP000092695"/>
    </source>
</evidence>
<dbReference type="OrthoDB" id="8905164at2"/>
<dbReference type="STRING" id="1548547.BA177_06190"/>
<evidence type="ECO:0000313" key="2">
    <source>
        <dbReference type="EMBL" id="ANO50851.1"/>
    </source>
</evidence>
<dbReference type="InterPro" id="IPR003593">
    <property type="entry name" value="AAA+_ATPase"/>
</dbReference>
<dbReference type="InterPro" id="IPR027417">
    <property type="entry name" value="P-loop_NTPase"/>
</dbReference>
<dbReference type="Pfam" id="PF13481">
    <property type="entry name" value="AAA_25"/>
    <property type="match status" value="1"/>
</dbReference>
<dbReference type="SUPFAM" id="SSF52540">
    <property type="entry name" value="P-loop containing nucleoside triphosphate hydrolases"/>
    <property type="match status" value="1"/>
</dbReference>
<dbReference type="Gene3D" id="3.40.50.300">
    <property type="entry name" value="P-loop containing nucleotide triphosphate hydrolases"/>
    <property type="match status" value="1"/>
</dbReference>
<gene>
    <name evidence="2" type="ORF">BA177_06190</name>
</gene>
<organism evidence="2 3">
    <name type="scientific">Woeseia oceani</name>
    <dbReference type="NCBI Taxonomy" id="1548547"/>
    <lineage>
        <taxon>Bacteria</taxon>
        <taxon>Pseudomonadati</taxon>
        <taxon>Pseudomonadota</taxon>
        <taxon>Gammaproteobacteria</taxon>
        <taxon>Woeseiales</taxon>
        <taxon>Woeseiaceae</taxon>
        <taxon>Woeseia</taxon>
    </lineage>
</organism>
<dbReference type="EMBL" id="CP016268">
    <property type="protein sequence ID" value="ANO50851.1"/>
    <property type="molecule type" value="Genomic_DNA"/>
</dbReference>
<dbReference type="SMART" id="SM00382">
    <property type="entry name" value="AAA"/>
    <property type="match status" value="1"/>
</dbReference>
<dbReference type="KEGG" id="woc:BA177_06190"/>
<sequence>MSKQLARALGAVSMPRRANIVCGADINPSPIDWRWHGWLAAGKLHILAGAPGTGKTTLALSFAAAITTNGHWPDGSKAPLGNVLVCSYEDDAGDTLVPRLAAMGADLNRVHFLQGITENGEHRAFNAAQDLLLLTKEADRIGNVALIIVDPIVSAMGQVDSHKNLETRQALQPLADFATSTRATVLGITHLAKGTNGRDPLERLLGSVAFGALARVVLGAAKVQDGDGEKRVVARIKSNLGPDEGGFHYDLVQAVAKGIETVSVAWGSPLEGTARELLASEDDCDPTGSRDAMTEAKEFLVSVIGAGVTSAKAIYGEASQAGISKRTLERAKASLNIRSTRTRLDGGWEWCLPTLKVANQQGPTTKNQELNPVDRQDRQSDSLATLATLAEFGCPKCSGEGCDWCCDTGRNPAAL</sequence>
<feature type="domain" description="AAA+ ATPase" evidence="1">
    <location>
        <begin position="41"/>
        <end position="220"/>
    </location>
</feature>